<protein>
    <submittedName>
        <fullName evidence="1">Uncharacterized protein</fullName>
    </submittedName>
</protein>
<comment type="caution">
    <text evidence="1">The sequence shown here is derived from an EMBL/GenBank/DDBJ whole genome shotgun (WGS) entry which is preliminary data.</text>
</comment>
<keyword evidence="2" id="KW-1185">Reference proteome</keyword>
<dbReference type="RefSeq" id="WP_072675905.1">
    <property type="nucleotide sequence ID" value="NZ_MPKY01000001.1"/>
</dbReference>
<dbReference type="AlphaFoldDB" id="A0A1M2UU01"/>
<sequence>MIYEYALEPAVLTSWASNDRDYAEFLREYGLGTPRIVSSFPKKKASKLRSYLLQHSPQDEQSLAGQRYTEMVLKVVESIVVRDVQLQNTAEWAEAAVVENRRAPFDVILSSTDIQEGNNVTPASMYSQGSIWNHPGQINVSRTNEGLLAAVLNLIRLADEKIVIIDPFGWTAEAINFLQFMLQSITNNRVSEGFPAIVLFYKEKRGSDNSGNGSPSADHVRQQILQGLTGDVFNIQLEVFELRETANNDVFHNRCILTEHGGVITGHGISVSGDESHTDEAILMKPEIYQKKWRQFIEQNCFQVVSEAK</sequence>
<organism evidence="1 2">
    <name type="scientific">Marinobacter nauticus</name>
    <name type="common">Marinobacter hydrocarbonoclasticus</name>
    <name type="synonym">Marinobacter aquaeolei</name>
    <dbReference type="NCBI Taxonomy" id="2743"/>
    <lineage>
        <taxon>Bacteria</taxon>
        <taxon>Pseudomonadati</taxon>
        <taxon>Pseudomonadota</taxon>
        <taxon>Gammaproteobacteria</taxon>
        <taxon>Pseudomonadales</taxon>
        <taxon>Marinobacteraceae</taxon>
        <taxon>Marinobacter</taxon>
    </lineage>
</organism>
<reference evidence="1" key="1">
    <citation type="submission" date="2016-11" db="EMBL/GenBank/DDBJ databases">
        <title>Draft Genome Sequence of Marinobacter hydrocarbonoclasticus strain STW2, a polyaromatic aromatic hydrocarbon degrading and denitrifying bacterium from rhizosphere of Seagrass Enhalus acodoides.</title>
        <authorList>
            <person name="Ling J."/>
            <person name="Dong J."/>
        </authorList>
    </citation>
    <scope>NUCLEOTIDE SEQUENCE [LARGE SCALE GENOMIC DNA]</scope>
    <source>
        <strain evidence="1">STW2</strain>
    </source>
</reference>
<dbReference type="EMBL" id="MPKY01000001">
    <property type="protein sequence ID" value="OJS98787.1"/>
    <property type="molecule type" value="Genomic_DNA"/>
</dbReference>
<evidence type="ECO:0000313" key="1">
    <source>
        <dbReference type="EMBL" id="OJS98787.1"/>
    </source>
</evidence>
<name>A0A1M2UU01_MARNT</name>
<evidence type="ECO:0000313" key="2">
    <source>
        <dbReference type="Proteomes" id="UP000183986"/>
    </source>
</evidence>
<dbReference type="OrthoDB" id="9182171at2"/>
<gene>
    <name evidence="1" type="ORF">BEE62_00925</name>
</gene>
<dbReference type="Proteomes" id="UP000183986">
    <property type="component" value="Unassembled WGS sequence"/>
</dbReference>
<accession>A0A1M2UU01</accession>
<proteinExistence type="predicted"/>